<comment type="caution">
    <text evidence="6">The sequence shown here is derived from an EMBL/GenBank/DDBJ whole genome shotgun (WGS) entry which is preliminary data.</text>
</comment>
<dbReference type="CDD" id="cd00051">
    <property type="entry name" value="EFh"/>
    <property type="match status" value="1"/>
</dbReference>
<dbReference type="PROSITE" id="PS00018">
    <property type="entry name" value="EF_HAND_1"/>
    <property type="match status" value="2"/>
</dbReference>
<evidence type="ECO:0000313" key="8">
    <source>
        <dbReference type="EMBL" id="KAA0173616.1"/>
    </source>
</evidence>
<keyword evidence="1" id="KW-0479">Metal-binding</keyword>
<organism evidence="6 10">
    <name type="scientific">Cafeteria roenbergensis</name>
    <name type="common">Marine flagellate</name>
    <dbReference type="NCBI Taxonomy" id="33653"/>
    <lineage>
        <taxon>Eukaryota</taxon>
        <taxon>Sar</taxon>
        <taxon>Stramenopiles</taxon>
        <taxon>Bigyra</taxon>
        <taxon>Opalozoa</taxon>
        <taxon>Bicosoecida</taxon>
        <taxon>Cafeteriaceae</taxon>
        <taxon>Cafeteria</taxon>
    </lineage>
</organism>
<dbReference type="PROSITE" id="PS50222">
    <property type="entry name" value="EF_HAND_2"/>
    <property type="match status" value="1"/>
</dbReference>
<dbReference type="InterPro" id="IPR002048">
    <property type="entry name" value="EF_hand_dom"/>
</dbReference>
<dbReference type="InterPro" id="IPR051581">
    <property type="entry name" value="Ca-bind"/>
</dbReference>
<keyword evidence="2" id="KW-0677">Repeat</keyword>
<dbReference type="EMBL" id="VLTO01000031">
    <property type="protein sequence ID" value="KAA0173616.1"/>
    <property type="molecule type" value="Genomic_DNA"/>
</dbReference>
<dbReference type="EMBL" id="VLTN01000048">
    <property type="protein sequence ID" value="KAA0148882.1"/>
    <property type="molecule type" value="Genomic_DNA"/>
</dbReference>
<accession>A0A5A8C735</accession>
<dbReference type="InterPro" id="IPR018247">
    <property type="entry name" value="EF_Hand_1_Ca_BS"/>
</dbReference>
<dbReference type="Proteomes" id="UP000323011">
    <property type="component" value="Unassembled WGS sequence"/>
</dbReference>
<keyword evidence="10" id="KW-1185">Reference proteome</keyword>
<gene>
    <name evidence="8" type="ORF">FNF27_04950</name>
    <name evidence="7" type="ORF">FNF28_07318</name>
    <name evidence="6" type="ORF">FNF29_06356</name>
    <name evidence="5" type="ORF">FNF31_07346</name>
</gene>
<evidence type="ECO:0000313" key="11">
    <source>
        <dbReference type="Proteomes" id="UP000324907"/>
    </source>
</evidence>
<evidence type="ECO:0000313" key="10">
    <source>
        <dbReference type="Proteomes" id="UP000323011"/>
    </source>
</evidence>
<dbReference type="PANTHER" id="PTHR34524">
    <property type="entry name" value="CALCYPHOSIN"/>
    <property type="match status" value="1"/>
</dbReference>
<dbReference type="InterPro" id="IPR011992">
    <property type="entry name" value="EF-hand-dom_pair"/>
</dbReference>
<dbReference type="Gene3D" id="1.10.238.10">
    <property type="entry name" value="EF-hand"/>
    <property type="match status" value="1"/>
</dbReference>
<dbReference type="EMBL" id="VLTM01000144">
    <property type="protein sequence ID" value="KAA0148668.1"/>
    <property type="molecule type" value="Genomic_DNA"/>
</dbReference>
<feature type="domain" description="EF-hand" evidence="4">
    <location>
        <begin position="32"/>
        <end position="67"/>
    </location>
</feature>
<evidence type="ECO:0000313" key="12">
    <source>
        <dbReference type="Proteomes" id="UP000325113"/>
    </source>
</evidence>
<dbReference type="PANTHER" id="PTHR34524:SF6">
    <property type="entry name" value="CALCYPHOSINE LIKE"/>
    <property type="match status" value="1"/>
</dbReference>
<evidence type="ECO:0000256" key="2">
    <source>
        <dbReference type="ARBA" id="ARBA00022737"/>
    </source>
</evidence>
<reference evidence="9 10" key="1">
    <citation type="submission" date="2019-07" db="EMBL/GenBank/DDBJ databases">
        <title>Genomes of Cafeteria roenbergensis.</title>
        <authorList>
            <person name="Fischer M.G."/>
            <person name="Hackl T."/>
            <person name="Roman M."/>
        </authorList>
    </citation>
    <scope>NUCLEOTIDE SEQUENCE [LARGE SCALE GENOMIC DNA]</scope>
    <source>
        <strain evidence="6 10">BVI</strain>
        <strain evidence="5 12">Cflag</strain>
        <strain evidence="8 9">E4-10P</strain>
        <strain evidence="7 11">RCC970-E3</strain>
    </source>
</reference>
<keyword evidence="3" id="KW-0106">Calcium</keyword>
<dbReference type="GO" id="GO:0005509">
    <property type="term" value="F:calcium ion binding"/>
    <property type="evidence" value="ECO:0007669"/>
    <property type="project" value="InterPro"/>
</dbReference>
<sequence>MASSATDIAFSAEAGAQRALQKLRAQLFEKSIDASRVRFAFADADISGDGALDLEELDEALRYVGLFLGMHELRALQRALDTDDSGRVNLHEFMSGLFGSESERRDKHIAKVWAAVSGGASAIGPREFLAAFDPARHIDVVAGRKSADDVAGALAEELAVCARDDDRLDEAVVTRCLRQWGVGLPSDDLFSKQLEDCFGVAEAELSRDDATKLDTNMRLLRAKALEKKASGQALGFWVAGVCRHFDGAECGGLTIMEFRRVLERLGLPLPVEQLHMMFGAFGGSEMPGAPDREPRVAWKPFADALTEGQDY</sequence>
<dbReference type="Pfam" id="PF13499">
    <property type="entry name" value="EF-hand_7"/>
    <property type="match status" value="1"/>
</dbReference>
<dbReference type="Proteomes" id="UP000325113">
    <property type="component" value="Unassembled WGS sequence"/>
</dbReference>
<dbReference type="AlphaFoldDB" id="A0A5A8C735"/>
<evidence type="ECO:0000313" key="6">
    <source>
        <dbReference type="EMBL" id="KAA0148882.1"/>
    </source>
</evidence>
<dbReference type="Proteomes" id="UP000322899">
    <property type="component" value="Unassembled WGS sequence"/>
</dbReference>
<dbReference type="SUPFAM" id="SSF47473">
    <property type="entry name" value="EF-hand"/>
    <property type="match status" value="1"/>
</dbReference>
<dbReference type="SMART" id="SM00054">
    <property type="entry name" value="EFh"/>
    <property type="match status" value="2"/>
</dbReference>
<protein>
    <recommendedName>
        <fullName evidence="4">EF-hand domain-containing protein</fullName>
    </recommendedName>
</protein>
<proteinExistence type="predicted"/>
<evidence type="ECO:0000313" key="5">
    <source>
        <dbReference type="EMBL" id="KAA0148668.1"/>
    </source>
</evidence>
<evidence type="ECO:0000256" key="3">
    <source>
        <dbReference type="ARBA" id="ARBA00022837"/>
    </source>
</evidence>
<dbReference type="Proteomes" id="UP000324907">
    <property type="component" value="Unassembled WGS sequence"/>
</dbReference>
<dbReference type="EMBL" id="VLTL01000240">
    <property type="protein sequence ID" value="KAA0149794.1"/>
    <property type="molecule type" value="Genomic_DNA"/>
</dbReference>
<evidence type="ECO:0000313" key="9">
    <source>
        <dbReference type="Proteomes" id="UP000322899"/>
    </source>
</evidence>
<name>A0A5A8C735_CAFRO</name>
<evidence type="ECO:0000259" key="4">
    <source>
        <dbReference type="PROSITE" id="PS50222"/>
    </source>
</evidence>
<evidence type="ECO:0000256" key="1">
    <source>
        <dbReference type="ARBA" id="ARBA00022723"/>
    </source>
</evidence>
<dbReference type="OMA" id="SQHNTKI"/>
<evidence type="ECO:0000313" key="7">
    <source>
        <dbReference type="EMBL" id="KAA0149794.1"/>
    </source>
</evidence>